<reference evidence="1 2" key="1">
    <citation type="journal article" date="2018" name="Mol. Biol. Evol.">
        <title>Broad Genomic Sampling Reveals a Smut Pathogenic Ancestry of the Fungal Clade Ustilaginomycotina.</title>
        <authorList>
            <person name="Kijpornyongpan T."/>
            <person name="Mondo S.J."/>
            <person name="Barry K."/>
            <person name="Sandor L."/>
            <person name="Lee J."/>
            <person name="Lipzen A."/>
            <person name="Pangilinan J."/>
            <person name="LaButti K."/>
            <person name="Hainaut M."/>
            <person name="Henrissat B."/>
            <person name="Grigoriev I.V."/>
            <person name="Spatafora J.W."/>
            <person name="Aime M.C."/>
        </authorList>
    </citation>
    <scope>NUCLEOTIDE SEQUENCE [LARGE SCALE GENOMIC DNA]</scope>
    <source>
        <strain evidence="1 2">SA 807</strain>
    </source>
</reference>
<sequence length="619" mass="67843">MRGSFLPSLFSLSLSLSLYLTLLAPQNSNAVLAQASSGHQHTFNAAQDDARQQYDASSSSSQHLTSDQLLTRANAALSAGKYHDALNAFDAALEADPSSWLTYYRRATAQLSLGRTTNALKDFDSLLELNPNFEKAFLKKAEIYAKEGDVQRAKAELKSWKQLSNQKPQKNGPDQTTAARLEEKIDRTIKNLKSLEKVSSQIAKAKAKAKSTKPRDPNWTKEKAIEQKLQECVALGTEILEVAPNNLDIRRIKADCLMLKGDLDGAIADWSRIAHLSPSPTLLHRLSSLSYFIVGTPDSQSREAGMAHLKACLHSDPDNKKCARAHKRLRNIEKALKKARNFANSESYRAVLSALKGGKVGGNASIIQDVEKAIEEDLKVVEVEGEEQSVLPEGLDPEIIKRSALLLELNGLYCKAHAELNELDKAMAYCEKVLEVDAENVDANVAKAEVMMKEEKYEEAVRTLEGAFERSGRTDRKIHQKLATAQKRLKLSKSKDYYKVLGVKRDDDLATIKKAYRKMARKVHPDKGGTQEQMAAVNEAWGVLGDEELRRRYDMGDDPNDPAGQGGGQGSYGNPFAQGGGGGHPFAHFFQQAGGFPGGGFPGGGFPGGGGQQFHFKFG</sequence>
<evidence type="ECO:0000313" key="1">
    <source>
        <dbReference type="EMBL" id="PWN49763.1"/>
    </source>
</evidence>
<dbReference type="EMBL" id="KZ820009">
    <property type="protein sequence ID" value="PWN49763.1"/>
    <property type="molecule type" value="Genomic_DNA"/>
</dbReference>
<name>A0ACD0NV74_9BASI</name>
<gene>
    <name evidence="1" type="ORF">IE53DRAFT_387995</name>
</gene>
<keyword evidence="2" id="KW-1185">Reference proteome</keyword>
<dbReference type="Proteomes" id="UP000245626">
    <property type="component" value="Unassembled WGS sequence"/>
</dbReference>
<protein>
    <submittedName>
        <fullName evidence="1">TPR-like protein</fullName>
    </submittedName>
</protein>
<proteinExistence type="predicted"/>
<accession>A0ACD0NV74</accession>
<evidence type="ECO:0000313" key="2">
    <source>
        <dbReference type="Proteomes" id="UP000245626"/>
    </source>
</evidence>
<organism evidence="1 2">
    <name type="scientific">Violaceomyces palustris</name>
    <dbReference type="NCBI Taxonomy" id="1673888"/>
    <lineage>
        <taxon>Eukaryota</taxon>
        <taxon>Fungi</taxon>
        <taxon>Dikarya</taxon>
        <taxon>Basidiomycota</taxon>
        <taxon>Ustilaginomycotina</taxon>
        <taxon>Ustilaginomycetes</taxon>
        <taxon>Violaceomycetales</taxon>
        <taxon>Violaceomycetaceae</taxon>
        <taxon>Violaceomyces</taxon>
    </lineage>
</organism>